<keyword evidence="4" id="KW-0967">Endosome</keyword>
<name>A0A1A0HH79_9ASCO</name>
<dbReference type="PROSITE" id="PS50195">
    <property type="entry name" value="PX"/>
    <property type="match status" value="1"/>
</dbReference>
<dbReference type="RefSeq" id="XP_018713837.1">
    <property type="nucleotide sequence ID" value="XM_018856954.1"/>
</dbReference>
<evidence type="ECO:0000256" key="4">
    <source>
        <dbReference type="ARBA" id="ARBA00022753"/>
    </source>
</evidence>
<evidence type="ECO:0000313" key="12">
    <source>
        <dbReference type="Proteomes" id="UP000092555"/>
    </source>
</evidence>
<evidence type="ECO:0000313" key="11">
    <source>
        <dbReference type="EMBL" id="OBA23356.1"/>
    </source>
</evidence>
<evidence type="ECO:0000256" key="2">
    <source>
        <dbReference type="ARBA" id="ARBA00010883"/>
    </source>
</evidence>
<dbReference type="Pfam" id="PF00787">
    <property type="entry name" value="PX"/>
    <property type="match status" value="1"/>
</dbReference>
<comment type="subcellular location">
    <subcellularLocation>
        <location evidence="1">Endosome membrane</location>
        <topology evidence="1">Peripheral membrane protein</topology>
    </subcellularLocation>
</comment>
<evidence type="ECO:0000256" key="8">
    <source>
        <dbReference type="ARBA" id="ARBA00023136"/>
    </source>
</evidence>
<dbReference type="GO" id="GO:0006914">
    <property type="term" value="P:autophagy"/>
    <property type="evidence" value="ECO:0007669"/>
    <property type="project" value="UniProtKB-KW"/>
</dbReference>
<keyword evidence="3" id="KW-0813">Transport</keyword>
<dbReference type="AlphaFoldDB" id="A0A1A0HH79"/>
<keyword evidence="8" id="KW-0472">Membrane</keyword>
<sequence>MLSGVSKTKCDSDTNSPLEDDLTDDEGGSLLLYQDEDINTVQIDHESRVSRLLSPGRSVRILINEAGKSNEGLANTSKKYIVYTILLTDLQGDEIQTRRRYSDFESLRDILIRVFPLVVIPPIPPKNYFSLHMLNGFVGSTPSGHNITASNGLANVSGADSPPMTGPSYSYINSNYLNKSRLIEHRKRLLANFLNNCLLIPQIRKLDFFAKFLDPSSNWSDEIKFIGSQLPKSVYQLNPENGLRTDPIYASLPLPLSNHTISLPFLNSLTNKLFALKKNHSGSSTNATESQLSTQASSTLAETSDSPIVTQTSEKTTDVGNKSTNQNSVVNKSHLDEINKRILSNYVGLTNDYVELGAYLNSFSTIFADTANVGYAKESQENEFKVDIIFDRIGLAFDNSLSTINHLISELETKFSEPLGESVKYTSVFESTKRFEARKIKQRNLIDWEIREKKKELADSLRAEMEVGRIERGIQTQSLNKSPAYSLGTSQNLFIPEKSSSKTRFLPSIGSMKKITKYVSDIMDQNPELTRKQRITQLQERIGILEKCQQVMMQDISYIADELNQNAENFRKNELKLMFQILLNYNRIFITWAKRNIEVWEEAKDEIAKLHQ</sequence>
<dbReference type="OrthoDB" id="289314at2759"/>
<proteinExistence type="inferred from homology"/>
<dbReference type="InterPro" id="IPR027267">
    <property type="entry name" value="AH/BAR_dom_sf"/>
</dbReference>
<dbReference type="GO" id="GO:0015031">
    <property type="term" value="P:protein transport"/>
    <property type="evidence" value="ECO:0007669"/>
    <property type="project" value="UniProtKB-KW"/>
</dbReference>
<evidence type="ECO:0000256" key="5">
    <source>
        <dbReference type="ARBA" id="ARBA00022927"/>
    </source>
</evidence>
<reference evidence="11 12" key="1">
    <citation type="submission" date="2016-05" db="EMBL/GenBank/DDBJ databases">
        <title>Comparative genomics of biotechnologically important yeasts.</title>
        <authorList>
            <consortium name="DOE Joint Genome Institute"/>
            <person name="Riley R."/>
            <person name="Haridas S."/>
            <person name="Wolfe K.H."/>
            <person name="Lopes M.R."/>
            <person name="Hittinger C.T."/>
            <person name="Goker M."/>
            <person name="Salamov A."/>
            <person name="Wisecaver J."/>
            <person name="Long T.M."/>
            <person name="Aerts A.L."/>
            <person name="Barry K."/>
            <person name="Choi C."/>
            <person name="Clum A."/>
            <person name="Coughlan A.Y."/>
            <person name="Deshpande S."/>
            <person name="Douglass A.P."/>
            <person name="Hanson S.J."/>
            <person name="Klenk H.-P."/>
            <person name="LaButti K."/>
            <person name="Lapidus A."/>
            <person name="Lindquist E."/>
            <person name="Lipzen A."/>
            <person name="Meier-kolthoff J.P."/>
            <person name="Ohm R.A."/>
            <person name="Otillar R.P."/>
            <person name="Pangilinan J."/>
            <person name="Peng Y."/>
            <person name="Rokas A."/>
            <person name="Rosa C.A."/>
            <person name="Scheuner C."/>
            <person name="Sibirny A.A."/>
            <person name="Slot J.C."/>
            <person name="Stielow J.B."/>
            <person name="Sun H."/>
            <person name="Kurtzman C.P."/>
            <person name="Blackwell M."/>
            <person name="Grigoriev I.V."/>
            <person name="Jeffries T.W."/>
        </authorList>
    </citation>
    <scope>NUCLEOTIDE SEQUENCE [LARGE SCALE GENOMIC DNA]</scope>
    <source>
        <strain evidence="11 12">NRRL YB-4993</strain>
    </source>
</reference>
<organism evidence="11 12">
    <name type="scientific">Metschnikowia bicuspidata var. bicuspidata NRRL YB-4993</name>
    <dbReference type="NCBI Taxonomy" id="869754"/>
    <lineage>
        <taxon>Eukaryota</taxon>
        <taxon>Fungi</taxon>
        <taxon>Dikarya</taxon>
        <taxon>Ascomycota</taxon>
        <taxon>Saccharomycotina</taxon>
        <taxon>Pichiomycetes</taxon>
        <taxon>Metschnikowiaceae</taxon>
        <taxon>Metschnikowia</taxon>
    </lineage>
</organism>
<dbReference type="InterPro" id="IPR001683">
    <property type="entry name" value="PX_dom"/>
</dbReference>
<keyword evidence="12" id="KW-1185">Reference proteome</keyword>
<dbReference type="Gene3D" id="1.20.1270.60">
    <property type="entry name" value="Arfaptin homology (AH) domain/BAR domain"/>
    <property type="match status" value="1"/>
</dbReference>
<dbReference type="GO" id="GO:0010008">
    <property type="term" value="C:endosome membrane"/>
    <property type="evidence" value="ECO:0007669"/>
    <property type="project" value="UniProtKB-SubCell"/>
</dbReference>
<keyword evidence="7" id="KW-0446">Lipid-binding</keyword>
<evidence type="ECO:0000256" key="9">
    <source>
        <dbReference type="SAM" id="MobiDB-lite"/>
    </source>
</evidence>
<dbReference type="SMART" id="SM00312">
    <property type="entry name" value="PX"/>
    <property type="match status" value="1"/>
</dbReference>
<gene>
    <name evidence="11" type="ORF">METBIDRAFT_38073</name>
</gene>
<dbReference type="GeneID" id="30029930"/>
<dbReference type="PANTHER" id="PTHR46979:SF2">
    <property type="entry name" value="SORTING NEXIN-41"/>
    <property type="match status" value="1"/>
</dbReference>
<evidence type="ECO:0000256" key="6">
    <source>
        <dbReference type="ARBA" id="ARBA00023006"/>
    </source>
</evidence>
<dbReference type="InterPro" id="IPR036871">
    <property type="entry name" value="PX_dom_sf"/>
</dbReference>
<feature type="compositionally biased region" description="Polar residues" evidence="9">
    <location>
        <begin position="281"/>
        <end position="330"/>
    </location>
</feature>
<dbReference type="PANTHER" id="PTHR46979">
    <property type="entry name" value="SORTING NEXIN-41"/>
    <property type="match status" value="1"/>
</dbReference>
<comment type="caution">
    <text evidence="11">The sequence shown here is derived from an EMBL/GenBank/DDBJ whole genome shotgun (WGS) entry which is preliminary data.</text>
</comment>
<protein>
    <recommendedName>
        <fullName evidence="10">PX domain-containing protein</fullName>
    </recommendedName>
</protein>
<keyword evidence="6" id="KW-0072">Autophagy</keyword>
<dbReference type="InterPro" id="IPR051079">
    <property type="entry name" value="Sorting_Nexin_Autophagy"/>
</dbReference>
<keyword evidence="5" id="KW-0653">Protein transport</keyword>
<comment type="similarity">
    <text evidence="2">Belongs to the sorting nexin family.</text>
</comment>
<evidence type="ECO:0000256" key="1">
    <source>
        <dbReference type="ARBA" id="ARBA00004481"/>
    </source>
</evidence>
<accession>A0A1A0HH79</accession>
<dbReference type="SUPFAM" id="SSF64268">
    <property type="entry name" value="PX domain"/>
    <property type="match status" value="1"/>
</dbReference>
<feature type="region of interest" description="Disordered" evidence="9">
    <location>
        <begin position="1"/>
        <end position="25"/>
    </location>
</feature>
<dbReference type="EMBL" id="LXTC01000001">
    <property type="protein sequence ID" value="OBA23356.1"/>
    <property type="molecule type" value="Genomic_DNA"/>
</dbReference>
<dbReference type="GO" id="GO:0035091">
    <property type="term" value="F:phosphatidylinositol binding"/>
    <property type="evidence" value="ECO:0007669"/>
    <property type="project" value="InterPro"/>
</dbReference>
<feature type="domain" description="PX" evidence="10">
    <location>
        <begin position="61"/>
        <end position="220"/>
    </location>
</feature>
<evidence type="ECO:0000256" key="3">
    <source>
        <dbReference type="ARBA" id="ARBA00022448"/>
    </source>
</evidence>
<feature type="region of interest" description="Disordered" evidence="9">
    <location>
        <begin position="280"/>
        <end position="330"/>
    </location>
</feature>
<evidence type="ECO:0000256" key="7">
    <source>
        <dbReference type="ARBA" id="ARBA00023121"/>
    </source>
</evidence>
<evidence type="ECO:0000259" key="10">
    <source>
        <dbReference type="PROSITE" id="PS50195"/>
    </source>
</evidence>
<dbReference type="Gene3D" id="3.30.1520.10">
    <property type="entry name" value="Phox-like domain"/>
    <property type="match status" value="1"/>
</dbReference>
<dbReference type="Proteomes" id="UP000092555">
    <property type="component" value="Unassembled WGS sequence"/>
</dbReference>
<dbReference type="STRING" id="869754.A0A1A0HH79"/>